<dbReference type="InterPro" id="IPR023841">
    <property type="entry name" value="BshB2"/>
</dbReference>
<dbReference type="InterPro" id="IPR003737">
    <property type="entry name" value="GlcNAc_PI_deacetylase-related"/>
</dbReference>
<protein>
    <submittedName>
        <fullName evidence="1">Bacillithiol biosynthesis deacetylase BshB2</fullName>
    </submittedName>
</protein>
<reference evidence="1 2" key="1">
    <citation type="submission" date="2018-10" db="EMBL/GenBank/DDBJ databases">
        <title>Phylogenomics of Brevibacillus.</title>
        <authorList>
            <person name="Dunlap C."/>
        </authorList>
    </citation>
    <scope>NUCLEOTIDE SEQUENCE [LARGE SCALE GENOMIC DNA]</scope>
    <source>
        <strain evidence="1 2">JCM 15716</strain>
    </source>
</reference>
<dbReference type="RefSeq" id="WP_122919967.1">
    <property type="nucleotide sequence ID" value="NZ_RHHQ01000017.1"/>
</dbReference>
<dbReference type="PANTHER" id="PTHR12993:SF27">
    <property type="entry name" value="N-ACETYL-ALPHA-D-GLUCOSAMINYL L-MALATE DEACETYLASE 2-RELATED"/>
    <property type="match status" value="1"/>
</dbReference>
<keyword evidence="2" id="KW-1185">Reference proteome</keyword>
<accession>A0A3M8DBJ8</accession>
<gene>
    <name evidence="1" type="primary">bshB2</name>
    <name evidence="1" type="ORF">EDM56_21510</name>
</gene>
<organism evidence="1 2">
    <name type="scientific">Brevibacillus fluminis</name>
    <dbReference type="NCBI Taxonomy" id="511487"/>
    <lineage>
        <taxon>Bacteria</taxon>
        <taxon>Bacillati</taxon>
        <taxon>Bacillota</taxon>
        <taxon>Bacilli</taxon>
        <taxon>Bacillales</taxon>
        <taxon>Paenibacillaceae</taxon>
        <taxon>Brevibacillus</taxon>
    </lineage>
</organism>
<dbReference type="PANTHER" id="PTHR12993">
    <property type="entry name" value="N-ACETYLGLUCOSAMINYL-PHOSPHATIDYLINOSITOL DE-N-ACETYLASE-RELATED"/>
    <property type="match status" value="1"/>
</dbReference>
<sequence>MKPQVLVVFPHPDDETFGLGGSLILHAKAGTPITYLCGTLGEMGRQMGSPITANRETLPQIRKRELQEACRMLGISDLRMMGYHDKMVEFEDRAALVERIYQTMLETHPTVVYTYYPGHCVHPDHEAMAEATIEAMMRFPLAERPVLYCHAFSHNHLEVLGEPDQLVDISSVANEKMQAIKAHFTQTAKMLENIKNELASPKSPMRHWLTQERFYTYKWPDQA</sequence>
<dbReference type="InterPro" id="IPR024078">
    <property type="entry name" value="LmbE-like_dom_sf"/>
</dbReference>
<dbReference type="SUPFAM" id="SSF102588">
    <property type="entry name" value="LmbE-like"/>
    <property type="match status" value="1"/>
</dbReference>
<name>A0A3M8DBJ8_9BACL</name>
<dbReference type="Proteomes" id="UP000271031">
    <property type="component" value="Unassembled WGS sequence"/>
</dbReference>
<proteinExistence type="predicted"/>
<evidence type="ECO:0000313" key="1">
    <source>
        <dbReference type="EMBL" id="RNB84685.1"/>
    </source>
</evidence>
<dbReference type="OrthoDB" id="9790023at2"/>
<dbReference type="AlphaFoldDB" id="A0A3M8DBJ8"/>
<dbReference type="GO" id="GO:0016811">
    <property type="term" value="F:hydrolase activity, acting on carbon-nitrogen (but not peptide) bonds, in linear amides"/>
    <property type="evidence" value="ECO:0007669"/>
    <property type="project" value="TreeGrafter"/>
</dbReference>
<dbReference type="Pfam" id="PF02585">
    <property type="entry name" value="PIG-L"/>
    <property type="match status" value="1"/>
</dbReference>
<dbReference type="EMBL" id="RHHQ01000017">
    <property type="protein sequence ID" value="RNB84685.1"/>
    <property type="molecule type" value="Genomic_DNA"/>
</dbReference>
<evidence type="ECO:0000313" key="2">
    <source>
        <dbReference type="Proteomes" id="UP000271031"/>
    </source>
</evidence>
<dbReference type="NCBIfam" id="TIGR04000">
    <property type="entry name" value="thiol_BshB2"/>
    <property type="match status" value="1"/>
</dbReference>
<comment type="caution">
    <text evidence="1">The sequence shown here is derived from an EMBL/GenBank/DDBJ whole genome shotgun (WGS) entry which is preliminary data.</text>
</comment>
<dbReference type="Gene3D" id="3.40.50.10320">
    <property type="entry name" value="LmbE-like"/>
    <property type="match status" value="1"/>
</dbReference>